<accession>A0A5D2KL45</accession>
<gene>
    <name evidence="1" type="ORF">ES332_D06G184100v1</name>
</gene>
<protein>
    <submittedName>
        <fullName evidence="1">Uncharacterized protein</fullName>
    </submittedName>
</protein>
<sequence length="54" mass="5879">MTTEGAKIALPGTGTEMRDVARRIREQRLAWSGYTRAGATRAWKRPGGCDAGWG</sequence>
<dbReference type="EMBL" id="CM017628">
    <property type="protein sequence ID" value="TYH67375.1"/>
    <property type="molecule type" value="Genomic_DNA"/>
</dbReference>
<name>A0A5D2KL45_GOSTO</name>
<proteinExistence type="predicted"/>
<evidence type="ECO:0000313" key="1">
    <source>
        <dbReference type="EMBL" id="TYH67375.1"/>
    </source>
</evidence>
<dbReference type="Proteomes" id="UP000322667">
    <property type="component" value="Chromosome D06"/>
</dbReference>
<dbReference type="AlphaFoldDB" id="A0A5D2KL45"/>
<reference evidence="1 2" key="1">
    <citation type="submission" date="2019-07" db="EMBL/GenBank/DDBJ databases">
        <title>WGS assembly of Gossypium tomentosum.</title>
        <authorList>
            <person name="Chen Z.J."/>
            <person name="Sreedasyam A."/>
            <person name="Ando A."/>
            <person name="Song Q."/>
            <person name="De L."/>
            <person name="Hulse-Kemp A."/>
            <person name="Ding M."/>
            <person name="Ye W."/>
            <person name="Kirkbride R."/>
            <person name="Jenkins J."/>
            <person name="Plott C."/>
            <person name="Lovell J."/>
            <person name="Lin Y.-M."/>
            <person name="Vaughn R."/>
            <person name="Liu B."/>
            <person name="Li W."/>
            <person name="Simpson S."/>
            <person name="Scheffler B."/>
            <person name="Saski C."/>
            <person name="Grover C."/>
            <person name="Hu G."/>
            <person name="Conover J."/>
            <person name="Carlson J."/>
            <person name="Shu S."/>
            <person name="Boston L."/>
            <person name="Williams M."/>
            <person name="Peterson D."/>
            <person name="Mcgee K."/>
            <person name="Jones D."/>
            <person name="Wendel J."/>
            <person name="Stelly D."/>
            <person name="Grimwood J."/>
            <person name="Schmutz J."/>
        </authorList>
    </citation>
    <scope>NUCLEOTIDE SEQUENCE [LARGE SCALE GENOMIC DNA]</scope>
    <source>
        <strain evidence="1">7179.01</strain>
    </source>
</reference>
<organism evidence="1 2">
    <name type="scientific">Gossypium tomentosum</name>
    <name type="common">Hawaiian cotton</name>
    <name type="synonym">Gossypium sandvicense</name>
    <dbReference type="NCBI Taxonomy" id="34277"/>
    <lineage>
        <taxon>Eukaryota</taxon>
        <taxon>Viridiplantae</taxon>
        <taxon>Streptophyta</taxon>
        <taxon>Embryophyta</taxon>
        <taxon>Tracheophyta</taxon>
        <taxon>Spermatophyta</taxon>
        <taxon>Magnoliopsida</taxon>
        <taxon>eudicotyledons</taxon>
        <taxon>Gunneridae</taxon>
        <taxon>Pentapetalae</taxon>
        <taxon>rosids</taxon>
        <taxon>malvids</taxon>
        <taxon>Malvales</taxon>
        <taxon>Malvaceae</taxon>
        <taxon>Malvoideae</taxon>
        <taxon>Gossypium</taxon>
    </lineage>
</organism>
<evidence type="ECO:0000313" key="2">
    <source>
        <dbReference type="Proteomes" id="UP000322667"/>
    </source>
</evidence>
<keyword evidence="2" id="KW-1185">Reference proteome</keyword>